<dbReference type="RefSeq" id="WP_018980548.1">
    <property type="nucleotide sequence ID" value="NZ_BAQD01000021.1"/>
</dbReference>
<dbReference type="InterPro" id="IPR036390">
    <property type="entry name" value="WH_DNA-bd_sf"/>
</dbReference>
<evidence type="ECO:0000256" key="3">
    <source>
        <dbReference type="ARBA" id="ARBA00023125"/>
    </source>
</evidence>
<dbReference type="SUPFAM" id="SSF46785">
    <property type="entry name" value="Winged helix' DNA-binding domain"/>
    <property type="match status" value="1"/>
</dbReference>
<evidence type="ECO:0000259" key="5">
    <source>
        <dbReference type="PROSITE" id="PS50931"/>
    </source>
</evidence>
<dbReference type="Pfam" id="PF03466">
    <property type="entry name" value="LysR_substrate"/>
    <property type="match status" value="1"/>
</dbReference>
<evidence type="ECO:0000313" key="6">
    <source>
        <dbReference type="EMBL" id="GBQ07193.1"/>
    </source>
</evidence>
<dbReference type="Gene3D" id="1.10.10.10">
    <property type="entry name" value="Winged helix-like DNA-binding domain superfamily/Winged helix DNA-binding domain"/>
    <property type="match status" value="1"/>
</dbReference>
<dbReference type="PANTHER" id="PTHR30537:SF1">
    <property type="entry name" value="HTH-TYPE TRANSCRIPTIONAL REGULATOR PGRR"/>
    <property type="match status" value="1"/>
</dbReference>
<protein>
    <submittedName>
        <fullName evidence="6">LysR family transcriptional regulator</fullName>
    </submittedName>
</protein>
<dbReference type="InterPro" id="IPR005119">
    <property type="entry name" value="LysR_subst-bd"/>
</dbReference>
<comment type="similarity">
    <text evidence="1">Belongs to the LysR transcriptional regulatory family.</text>
</comment>
<dbReference type="PROSITE" id="PS50931">
    <property type="entry name" value="HTH_LYSR"/>
    <property type="match status" value="1"/>
</dbReference>
<dbReference type="EMBL" id="BAQD01000021">
    <property type="protein sequence ID" value="GBQ07193.1"/>
    <property type="molecule type" value="Genomic_DNA"/>
</dbReference>
<dbReference type="InterPro" id="IPR058163">
    <property type="entry name" value="LysR-type_TF_proteobact-type"/>
</dbReference>
<keyword evidence="4" id="KW-0804">Transcription</keyword>
<dbReference type="Proteomes" id="UP001062901">
    <property type="component" value="Unassembled WGS sequence"/>
</dbReference>
<dbReference type="PRINTS" id="PR00039">
    <property type="entry name" value="HTHLYSR"/>
</dbReference>
<organism evidence="6 7">
    <name type="scientific">Saccharibacter floricola DSM 15669</name>
    <dbReference type="NCBI Taxonomy" id="1123227"/>
    <lineage>
        <taxon>Bacteria</taxon>
        <taxon>Pseudomonadati</taxon>
        <taxon>Pseudomonadota</taxon>
        <taxon>Alphaproteobacteria</taxon>
        <taxon>Acetobacterales</taxon>
        <taxon>Acetobacteraceae</taxon>
        <taxon>Saccharibacter</taxon>
    </lineage>
</organism>
<proteinExistence type="inferred from homology"/>
<dbReference type="Pfam" id="PF00126">
    <property type="entry name" value="HTH_1"/>
    <property type="match status" value="1"/>
</dbReference>
<evidence type="ECO:0000256" key="4">
    <source>
        <dbReference type="ARBA" id="ARBA00023163"/>
    </source>
</evidence>
<evidence type="ECO:0000313" key="7">
    <source>
        <dbReference type="Proteomes" id="UP001062901"/>
    </source>
</evidence>
<feature type="domain" description="HTH lysR-type" evidence="5">
    <location>
        <begin position="1"/>
        <end position="61"/>
    </location>
</feature>
<evidence type="ECO:0000256" key="2">
    <source>
        <dbReference type="ARBA" id="ARBA00023015"/>
    </source>
</evidence>
<dbReference type="InterPro" id="IPR000847">
    <property type="entry name" value="LysR_HTH_N"/>
</dbReference>
<keyword evidence="2" id="KW-0805">Transcription regulation</keyword>
<keyword evidence="3" id="KW-0238">DNA-binding</keyword>
<sequence>MERADLRDLYAFVAVAQARSFTKAAARLGVSQSALSHTIRHLEERHQVKLLTRTTRSVSPTAAGKTFLNALTPIFSQLNDAFDDLHHASNTLTGTVRITSGKLVAHMLLWPCIEKLSQRYPNLVFEIDASHRLHNIVTEGFDAGIRLGEQIEQDMIAVRISPPKRMAVVGSPDYFAHHAPPLTPHDLTDHACINLRLPTKGGLYLWEFERDGRPLNVRVNGPLIFNDTDLTVEAALKGFGLTCVLDDAVQDHLQKGRLIRVLEDWCPPFPGYYLYYPSRRHVPPGLAVLIEALRNHQ</sequence>
<reference evidence="6" key="1">
    <citation type="submission" date="2013-04" db="EMBL/GenBank/DDBJ databases">
        <title>The genome sequencing project of 58 acetic acid bacteria.</title>
        <authorList>
            <person name="Okamoto-Kainuma A."/>
            <person name="Ishikawa M."/>
            <person name="Umino S."/>
            <person name="Koizumi Y."/>
            <person name="Shiwa Y."/>
            <person name="Yoshikawa H."/>
            <person name="Matsutani M."/>
            <person name="Matsushita K."/>
        </authorList>
    </citation>
    <scope>NUCLEOTIDE SEQUENCE</scope>
    <source>
        <strain evidence="6">DSM 15669</strain>
    </source>
</reference>
<name>A0ABQ0NZ92_9PROT</name>
<dbReference type="PANTHER" id="PTHR30537">
    <property type="entry name" value="HTH-TYPE TRANSCRIPTIONAL REGULATOR"/>
    <property type="match status" value="1"/>
</dbReference>
<accession>A0ABQ0NZ92</accession>
<dbReference type="SUPFAM" id="SSF53850">
    <property type="entry name" value="Periplasmic binding protein-like II"/>
    <property type="match status" value="1"/>
</dbReference>
<dbReference type="CDD" id="cd08474">
    <property type="entry name" value="PBP2_CrgA_like_5"/>
    <property type="match status" value="1"/>
</dbReference>
<comment type="caution">
    <text evidence="6">The sequence shown here is derived from an EMBL/GenBank/DDBJ whole genome shotgun (WGS) entry which is preliminary data.</text>
</comment>
<evidence type="ECO:0000256" key="1">
    <source>
        <dbReference type="ARBA" id="ARBA00009437"/>
    </source>
</evidence>
<gene>
    <name evidence="6" type="ORF">AA15669_1271</name>
</gene>
<dbReference type="Gene3D" id="3.40.190.290">
    <property type="match status" value="1"/>
</dbReference>
<keyword evidence="7" id="KW-1185">Reference proteome</keyword>
<dbReference type="InterPro" id="IPR036388">
    <property type="entry name" value="WH-like_DNA-bd_sf"/>
</dbReference>